<accession>A0A7T8G4U4</accession>
<dbReference type="InterPro" id="IPR003319">
    <property type="entry name" value="YMF19-like_N"/>
</dbReference>
<evidence type="ECO:0000256" key="3">
    <source>
        <dbReference type="ARBA" id="ARBA00022989"/>
    </source>
</evidence>
<dbReference type="GO" id="GO:0031966">
    <property type="term" value="C:mitochondrial membrane"/>
    <property type="evidence" value="ECO:0007669"/>
    <property type="project" value="UniProtKB-SubCell"/>
</dbReference>
<evidence type="ECO:0000256" key="7">
    <source>
        <dbReference type="SAM" id="Phobius"/>
    </source>
</evidence>
<dbReference type="RefSeq" id="YP_010147282.1">
    <property type="nucleotide sequence ID" value="NC_057078.1"/>
</dbReference>
<name>A0A7T8G4U4_9STRA</name>
<evidence type="ECO:0000313" key="9">
    <source>
        <dbReference type="EMBL" id="QQP21843.1"/>
    </source>
</evidence>
<gene>
    <name evidence="9" type="primary">atp8</name>
</gene>
<keyword evidence="2 7" id="KW-0812">Transmembrane</keyword>
<keyword evidence="3 7" id="KW-1133">Transmembrane helix</keyword>
<feature type="domain" description="ATP synthase YMF19-like N-terminal" evidence="8">
    <location>
        <begin position="7"/>
        <end position="78"/>
    </location>
</feature>
<evidence type="ECO:0000256" key="2">
    <source>
        <dbReference type="ARBA" id="ARBA00022692"/>
    </source>
</evidence>
<sequence>MVHLYIPQFDLLSSGSQIFSLFCIVNLYYFFTVYKILPLCIEVKKFRIKKLKKNNVKLKTLKTFLKSNVNILQNVFKRVLVN</sequence>
<reference evidence="9" key="1">
    <citation type="submission" date="2020-10" db="EMBL/GenBank/DDBJ databases">
        <title>Coscinodiscus wailesii mitochondrion complete genome.</title>
        <authorList>
            <person name="Huang H."/>
        </authorList>
    </citation>
    <scope>NUCLEOTIDE SEQUENCE</scope>
</reference>
<keyword evidence="5 7" id="KW-0472">Membrane</keyword>
<evidence type="ECO:0000259" key="8">
    <source>
        <dbReference type="Pfam" id="PF02326"/>
    </source>
</evidence>
<keyword evidence="6" id="KW-0066">ATP synthesis</keyword>
<organism evidence="9">
    <name type="scientific">Coscinodiscus wailesii</name>
    <dbReference type="NCBI Taxonomy" id="671091"/>
    <lineage>
        <taxon>Eukaryota</taxon>
        <taxon>Sar</taxon>
        <taxon>Stramenopiles</taxon>
        <taxon>Ochrophyta</taxon>
        <taxon>Bacillariophyta</taxon>
        <taxon>Coscinodiscophyceae</taxon>
        <taxon>Coscinodiscophycidae</taxon>
        <taxon>Coscinodiscales</taxon>
        <taxon>Coscinodiscaceae</taxon>
        <taxon>Coscinodiscus</taxon>
    </lineage>
</organism>
<feature type="transmembrane region" description="Helical" evidence="7">
    <location>
        <begin position="18"/>
        <end position="41"/>
    </location>
</feature>
<dbReference type="GO" id="GO:0006754">
    <property type="term" value="P:ATP biosynthetic process"/>
    <property type="evidence" value="ECO:0007669"/>
    <property type="project" value="UniProtKB-KW"/>
</dbReference>
<evidence type="ECO:0000256" key="5">
    <source>
        <dbReference type="ARBA" id="ARBA00023136"/>
    </source>
</evidence>
<evidence type="ECO:0000256" key="1">
    <source>
        <dbReference type="ARBA" id="ARBA00004325"/>
    </source>
</evidence>
<comment type="subcellular location">
    <subcellularLocation>
        <location evidence="1">Mitochondrion membrane</location>
    </subcellularLocation>
</comment>
<geneLocation type="mitochondrion" evidence="9"/>
<protein>
    <submittedName>
        <fullName evidence="9">ATPase subunit 8</fullName>
    </submittedName>
</protein>
<dbReference type="GeneID" id="67145351"/>
<dbReference type="Pfam" id="PF02326">
    <property type="entry name" value="YMF19"/>
    <property type="match status" value="1"/>
</dbReference>
<dbReference type="AlphaFoldDB" id="A0A7T8G4U4"/>
<keyword evidence="4 9" id="KW-0496">Mitochondrion</keyword>
<proteinExistence type="predicted"/>
<dbReference type="EMBL" id="MW122841">
    <property type="protein sequence ID" value="QQP21843.1"/>
    <property type="molecule type" value="Genomic_DNA"/>
</dbReference>
<evidence type="ECO:0000256" key="6">
    <source>
        <dbReference type="ARBA" id="ARBA00023310"/>
    </source>
</evidence>
<evidence type="ECO:0000256" key="4">
    <source>
        <dbReference type="ARBA" id="ARBA00023128"/>
    </source>
</evidence>